<dbReference type="OrthoDB" id="32458at2"/>
<protein>
    <submittedName>
        <fullName evidence="2">Uncharacterized conserved protein YdhG, YjbR/CyaY-like superfamily, DUF1801 family</fullName>
    </submittedName>
</protein>
<gene>
    <name evidence="2" type="ORF">SAMN05421637_2587</name>
</gene>
<dbReference type="eggNOG" id="COG5646">
    <property type="taxonomic scope" value="Bacteria"/>
</dbReference>
<proteinExistence type="predicted"/>
<keyword evidence="3" id="KW-1185">Reference proteome</keyword>
<dbReference type="SUPFAM" id="SSF159888">
    <property type="entry name" value="YdhG-like"/>
    <property type="match status" value="1"/>
</dbReference>
<organism evidence="2 3">
    <name type="scientific">Demequina mangrovi</name>
    <dbReference type="NCBI Taxonomy" id="1043493"/>
    <lineage>
        <taxon>Bacteria</taxon>
        <taxon>Bacillati</taxon>
        <taxon>Actinomycetota</taxon>
        <taxon>Actinomycetes</taxon>
        <taxon>Micrococcales</taxon>
        <taxon>Demequinaceae</taxon>
        <taxon>Demequina</taxon>
    </lineage>
</organism>
<evidence type="ECO:0000313" key="3">
    <source>
        <dbReference type="Proteomes" id="UP000183315"/>
    </source>
</evidence>
<evidence type="ECO:0000256" key="1">
    <source>
        <dbReference type="SAM" id="MobiDB-lite"/>
    </source>
</evidence>
<reference evidence="3" key="1">
    <citation type="submission" date="2016-10" db="EMBL/GenBank/DDBJ databases">
        <authorList>
            <person name="Varghese N."/>
        </authorList>
    </citation>
    <scope>NUCLEOTIDE SEQUENCE [LARGE SCALE GENOMIC DNA]</scope>
    <source>
        <strain evidence="3">DSM 24868</strain>
    </source>
</reference>
<name>A0A1H7AKK3_9MICO</name>
<dbReference type="Proteomes" id="UP000183315">
    <property type="component" value="Unassembled WGS sequence"/>
</dbReference>
<evidence type="ECO:0000313" key="2">
    <source>
        <dbReference type="EMBL" id="SEJ66171.1"/>
    </source>
</evidence>
<sequence length="146" mass="15687">MSDDEQGFSADERAAMKETAAERRAQAKRAKAADKEAADLQDVLDKIAEMPDDDRALAERIHAIVGRVAPELAARTWYGMPAYTKAGKVVCFFKPAGKFKSRYATLGFEDAAALDDGALWPTSLAVLAIGDAEEQQIADLIARAAG</sequence>
<dbReference type="RefSeq" id="WP_042215510.1">
    <property type="nucleotide sequence ID" value="NZ_BBLU01000011.1"/>
</dbReference>
<feature type="region of interest" description="Disordered" evidence="1">
    <location>
        <begin position="1"/>
        <end position="33"/>
    </location>
</feature>
<dbReference type="EMBL" id="FNZI01000007">
    <property type="protein sequence ID" value="SEJ66171.1"/>
    <property type="molecule type" value="Genomic_DNA"/>
</dbReference>
<feature type="compositionally biased region" description="Basic and acidic residues" evidence="1">
    <location>
        <begin position="10"/>
        <end position="33"/>
    </location>
</feature>
<dbReference type="Gene3D" id="3.90.1150.200">
    <property type="match status" value="1"/>
</dbReference>
<accession>A0A1H7AKK3</accession>
<dbReference type="AlphaFoldDB" id="A0A1H7AKK3"/>